<dbReference type="PROSITE" id="PS51186">
    <property type="entry name" value="GNAT"/>
    <property type="match status" value="1"/>
</dbReference>
<gene>
    <name evidence="2" type="ORF">H9735_08815</name>
</gene>
<protein>
    <submittedName>
        <fullName evidence="2">GNAT family N-acetyltransferase</fullName>
    </submittedName>
</protein>
<feature type="domain" description="N-acetyltransferase" evidence="1">
    <location>
        <begin position="8"/>
        <end position="176"/>
    </location>
</feature>
<name>A0A9D1WVU3_9FIRM</name>
<dbReference type="InterPro" id="IPR016181">
    <property type="entry name" value="Acyl_CoA_acyltransferase"/>
</dbReference>
<comment type="caution">
    <text evidence="2">The sequence shown here is derived from an EMBL/GenBank/DDBJ whole genome shotgun (WGS) entry which is preliminary data.</text>
</comment>
<evidence type="ECO:0000313" key="2">
    <source>
        <dbReference type="EMBL" id="HIX68198.1"/>
    </source>
</evidence>
<evidence type="ECO:0000259" key="1">
    <source>
        <dbReference type="PROSITE" id="PS51186"/>
    </source>
</evidence>
<dbReference type="GO" id="GO:0016747">
    <property type="term" value="F:acyltransferase activity, transferring groups other than amino-acyl groups"/>
    <property type="evidence" value="ECO:0007669"/>
    <property type="project" value="InterPro"/>
</dbReference>
<dbReference type="EMBL" id="DXEM01000029">
    <property type="protein sequence ID" value="HIX68198.1"/>
    <property type="molecule type" value="Genomic_DNA"/>
</dbReference>
<proteinExistence type="predicted"/>
<reference evidence="2" key="1">
    <citation type="journal article" date="2021" name="PeerJ">
        <title>Extensive microbial diversity within the chicken gut microbiome revealed by metagenomics and culture.</title>
        <authorList>
            <person name="Gilroy R."/>
            <person name="Ravi A."/>
            <person name="Getino M."/>
            <person name="Pursley I."/>
            <person name="Horton D.L."/>
            <person name="Alikhan N.F."/>
            <person name="Baker D."/>
            <person name="Gharbi K."/>
            <person name="Hall N."/>
            <person name="Watson M."/>
            <person name="Adriaenssens E.M."/>
            <person name="Foster-Nyarko E."/>
            <person name="Jarju S."/>
            <person name="Secka A."/>
            <person name="Antonio M."/>
            <person name="Oren A."/>
            <person name="Chaudhuri R.R."/>
            <person name="La Ragione R."/>
            <person name="Hildebrand F."/>
            <person name="Pallen M.J."/>
        </authorList>
    </citation>
    <scope>NUCLEOTIDE SEQUENCE</scope>
    <source>
        <strain evidence="2">CHK191-13928</strain>
    </source>
</reference>
<dbReference type="Proteomes" id="UP000886721">
    <property type="component" value="Unassembled WGS sequence"/>
</dbReference>
<accession>A0A9D1WVU3</accession>
<dbReference type="AlphaFoldDB" id="A0A9D1WVU3"/>
<evidence type="ECO:0000313" key="3">
    <source>
        <dbReference type="Proteomes" id="UP000886721"/>
    </source>
</evidence>
<reference evidence="2" key="2">
    <citation type="submission" date="2021-04" db="EMBL/GenBank/DDBJ databases">
        <authorList>
            <person name="Gilroy R."/>
        </authorList>
    </citation>
    <scope>NUCLEOTIDE SEQUENCE</scope>
    <source>
        <strain evidence="2">CHK191-13928</strain>
    </source>
</reference>
<dbReference type="Pfam" id="PF13420">
    <property type="entry name" value="Acetyltransf_4"/>
    <property type="match status" value="1"/>
</dbReference>
<sequence>MKKAKGDLHIRIAKEQDAEQLLEIYAPYVEHTAITFEYEVPSVEEFRKRIAAILEKYPYYVAEKDKEILGYAYASPFYERAAYGWAAEMTIYLRQDQKRKGLGRTLYHTLETALKKQGVLNLYARIAEPEIEDEYLTKDSIRFHKRMGYHIAGKFYKCGYKFHRWYHLVCMEKVIDLHLKNQPTVRPFYEIKEH</sequence>
<dbReference type="PANTHER" id="PTHR43072">
    <property type="entry name" value="N-ACETYLTRANSFERASE"/>
    <property type="match status" value="1"/>
</dbReference>
<dbReference type="PANTHER" id="PTHR43072:SF8">
    <property type="entry name" value="ACYLTRANSFERASE FABY-RELATED"/>
    <property type="match status" value="1"/>
</dbReference>
<dbReference type="SUPFAM" id="SSF55729">
    <property type="entry name" value="Acyl-CoA N-acyltransferases (Nat)"/>
    <property type="match status" value="1"/>
</dbReference>
<organism evidence="2 3">
    <name type="scientific">Candidatus Anaerostipes excrementavium</name>
    <dbReference type="NCBI Taxonomy" id="2838463"/>
    <lineage>
        <taxon>Bacteria</taxon>
        <taxon>Bacillati</taxon>
        <taxon>Bacillota</taxon>
        <taxon>Clostridia</taxon>
        <taxon>Lachnospirales</taxon>
        <taxon>Lachnospiraceae</taxon>
        <taxon>Anaerostipes</taxon>
    </lineage>
</organism>
<dbReference type="CDD" id="cd04301">
    <property type="entry name" value="NAT_SF"/>
    <property type="match status" value="1"/>
</dbReference>
<dbReference type="InterPro" id="IPR000182">
    <property type="entry name" value="GNAT_dom"/>
</dbReference>
<dbReference type="Gene3D" id="3.40.630.30">
    <property type="match status" value="1"/>
</dbReference>